<feature type="region of interest" description="Disordered" evidence="1">
    <location>
        <begin position="181"/>
        <end position="200"/>
    </location>
</feature>
<evidence type="ECO:0000313" key="3">
    <source>
        <dbReference type="Proteomes" id="UP000050424"/>
    </source>
</evidence>
<sequence length="306" mass="33857">MTPSSGELMDLQRNQSASVAPARWPRPFPCLVRVSERASGPLAISQYRVPSGVDDDEQCTFIDVKLAGPIRFAVSRDGPRLGFAAGDVDYEQVKVTGDKSAPRSESQDKQQAEDETVDAWRGPSVPSVSHAEAGPPNAHGDGRCPPACTYPEGFVHCRSEGVRRRGWRRLRGRVQTRGNVEEVQCESQRERRRGSGAEASLVHPKGRLEVQGVLRATYRPQYHPYSMLLYAARRSVEYSYIDIFGTRDILAQRHGSTTPVSRTASLRRVRPAAARQLKVASLAPRGSLCEAATVQRTRLLIFKPHT</sequence>
<feature type="region of interest" description="Disordered" evidence="1">
    <location>
        <begin position="1"/>
        <end position="20"/>
    </location>
</feature>
<proteinExistence type="predicted"/>
<dbReference type="EMBL" id="LKCW01000038">
    <property type="protein sequence ID" value="KPM43058.1"/>
    <property type="molecule type" value="Genomic_DNA"/>
</dbReference>
<dbReference type="AlphaFoldDB" id="A0A0P7B8N4"/>
<gene>
    <name evidence="2" type="ORF">AK830_g3446</name>
</gene>
<evidence type="ECO:0000256" key="1">
    <source>
        <dbReference type="SAM" id="MobiDB-lite"/>
    </source>
</evidence>
<reference evidence="2 3" key="1">
    <citation type="submission" date="2015-09" db="EMBL/GenBank/DDBJ databases">
        <title>Draft genome of a European isolate of the apple canker pathogen Neonectria ditissima.</title>
        <authorList>
            <person name="Gomez-Cortecero A."/>
            <person name="Harrison R.J."/>
            <person name="Armitage A.D."/>
        </authorList>
    </citation>
    <scope>NUCLEOTIDE SEQUENCE [LARGE SCALE GENOMIC DNA]</scope>
    <source>
        <strain evidence="2 3">R09/05</strain>
    </source>
</reference>
<feature type="region of interest" description="Disordered" evidence="1">
    <location>
        <begin position="96"/>
        <end position="139"/>
    </location>
</feature>
<name>A0A0P7B8N4_9HYPO</name>
<comment type="caution">
    <text evidence="2">The sequence shown here is derived from an EMBL/GenBank/DDBJ whole genome shotgun (WGS) entry which is preliminary data.</text>
</comment>
<organism evidence="2 3">
    <name type="scientific">Neonectria ditissima</name>
    <dbReference type="NCBI Taxonomy" id="78410"/>
    <lineage>
        <taxon>Eukaryota</taxon>
        <taxon>Fungi</taxon>
        <taxon>Dikarya</taxon>
        <taxon>Ascomycota</taxon>
        <taxon>Pezizomycotina</taxon>
        <taxon>Sordariomycetes</taxon>
        <taxon>Hypocreomycetidae</taxon>
        <taxon>Hypocreales</taxon>
        <taxon>Nectriaceae</taxon>
        <taxon>Neonectria</taxon>
    </lineage>
</organism>
<dbReference type="Proteomes" id="UP000050424">
    <property type="component" value="Unassembled WGS sequence"/>
</dbReference>
<keyword evidence="3" id="KW-1185">Reference proteome</keyword>
<accession>A0A0P7B8N4</accession>
<evidence type="ECO:0000313" key="2">
    <source>
        <dbReference type="EMBL" id="KPM43058.1"/>
    </source>
</evidence>
<feature type="compositionally biased region" description="Basic and acidic residues" evidence="1">
    <location>
        <begin position="96"/>
        <end position="112"/>
    </location>
</feature>
<protein>
    <submittedName>
        <fullName evidence="2">Uncharacterized protein</fullName>
    </submittedName>
</protein>